<comment type="caution">
    <text evidence="2">The sequence shown here is derived from an EMBL/GenBank/DDBJ whole genome shotgun (WGS) entry which is preliminary data.</text>
</comment>
<evidence type="ECO:0000313" key="3">
    <source>
        <dbReference type="Proteomes" id="UP000605568"/>
    </source>
</evidence>
<sequence>MSEPRQSPEEVTQNLPRFPPRPTDTAPLYPADELMKLQSIMDNRPGQPLPPPPPAARSKTTWVGKALALVGVAVVSGFVWWVLQPSDPVDQQVAKPQKTAGEYEFTTVPELPEPVKDSDCAAHATSQTQAFFKTTPCVQLTRAFYTAKLPNGSTVYSSVSVVKMKSTDEARQLRELTQKDGTGNVKDLVLDKAISVPPLTTLANGGYASEQRDQLVVIVESDSPTRGADALAHNKEMKKVSNDAIRLASSFGN</sequence>
<dbReference type="Proteomes" id="UP000605568">
    <property type="component" value="Unassembled WGS sequence"/>
</dbReference>
<evidence type="ECO:0000313" key="2">
    <source>
        <dbReference type="EMBL" id="GHH51842.1"/>
    </source>
</evidence>
<gene>
    <name evidence="2" type="ORF">GCM10017774_62950</name>
</gene>
<name>A0ABQ3MPN0_9PSEU</name>
<proteinExistence type="predicted"/>
<organism evidence="2 3">
    <name type="scientific">Lentzea cavernae</name>
    <dbReference type="NCBI Taxonomy" id="2020703"/>
    <lineage>
        <taxon>Bacteria</taxon>
        <taxon>Bacillati</taxon>
        <taxon>Actinomycetota</taxon>
        <taxon>Actinomycetes</taxon>
        <taxon>Pseudonocardiales</taxon>
        <taxon>Pseudonocardiaceae</taxon>
        <taxon>Lentzea</taxon>
    </lineage>
</organism>
<accession>A0ABQ3MPN0</accession>
<reference evidence="3" key="1">
    <citation type="journal article" date="2019" name="Int. J. Syst. Evol. Microbiol.">
        <title>The Global Catalogue of Microorganisms (GCM) 10K type strain sequencing project: providing services to taxonomists for standard genome sequencing and annotation.</title>
        <authorList>
            <consortium name="The Broad Institute Genomics Platform"/>
            <consortium name="The Broad Institute Genome Sequencing Center for Infectious Disease"/>
            <person name="Wu L."/>
            <person name="Ma J."/>
        </authorList>
    </citation>
    <scope>NUCLEOTIDE SEQUENCE [LARGE SCALE GENOMIC DNA]</scope>
    <source>
        <strain evidence="3">CGMCC 4.7367</strain>
    </source>
</reference>
<protein>
    <submittedName>
        <fullName evidence="2">Uncharacterized protein</fullName>
    </submittedName>
</protein>
<evidence type="ECO:0000256" key="1">
    <source>
        <dbReference type="SAM" id="MobiDB-lite"/>
    </source>
</evidence>
<keyword evidence="3" id="KW-1185">Reference proteome</keyword>
<feature type="region of interest" description="Disordered" evidence="1">
    <location>
        <begin position="1"/>
        <end position="30"/>
    </location>
</feature>
<dbReference type="EMBL" id="BNAR01000011">
    <property type="protein sequence ID" value="GHH51842.1"/>
    <property type="molecule type" value="Genomic_DNA"/>
</dbReference>